<sequence>KTGLEGVSEWLPLTEEWLPEVLILVCDRVSENGVSRQKAQEWCIKHGFELVELSPEELPDEDGRSADSLAILRM</sequence>
<dbReference type="Proteomes" id="UP000558164">
    <property type="component" value="Unassembled WGS sequence"/>
</dbReference>
<evidence type="ECO:0000313" key="1">
    <source>
        <dbReference type="EMBL" id="NXL71058.1"/>
    </source>
</evidence>
<name>A0A7L0UX51_9PASE</name>
<protein>
    <submittedName>
        <fullName evidence="1">AAGAB protein</fullName>
    </submittedName>
</protein>
<evidence type="ECO:0000313" key="2">
    <source>
        <dbReference type="Proteomes" id="UP000558164"/>
    </source>
</evidence>
<proteinExistence type="predicted"/>
<dbReference type="PANTHER" id="PTHR14659">
    <property type="entry name" value="ALPHA- AND GAMMA-ADAPTIN-BINDING PROTEIN P34"/>
    <property type="match status" value="1"/>
</dbReference>
<feature type="non-terminal residue" evidence="1">
    <location>
        <position position="74"/>
    </location>
</feature>
<dbReference type="InterPro" id="IPR019341">
    <property type="entry name" value="Alpha/Gamma-adaptin-bd_p34"/>
</dbReference>
<dbReference type="OrthoDB" id="10261384at2759"/>
<comment type="caution">
    <text evidence="1">The sequence shown here is derived from an EMBL/GenBank/DDBJ whole genome shotgun (WGS) entry which is preliminary data.</text>
</comment>
<reference evidence="1 2" key="1">
    <citation type="submission" date="2019-09" db="EMBL/GenBank/DDBJ databases">
        <title>Bird 10,000 Genomes (B10K) Project - Family phase.</title>
        <authorList>
            <person name="Zhang G."/>
        </authorList>
    </citation>
    <scope>NUCLEOTIDE SEQUENCE [LARGE SCALE GENOMIC DNA]</scope>
    <source>
        <strain evidence="1">B10K-DU-001-35</strain>
        <tissue evidence="1">Muscle</tissue>
    </source>
</reference>
<accession>A0A7L0UX51</accession>
<keyword evidence="2" id="KW-1185">Reference proteome</keyword>
<feature type="non-terminal residue" evidence="1">
    <location>
        <position position="1"/>
    </location>
</feature>
<dbReference type="EMBL" id="VXAX01001289">
    <property type="protein sequence ID" value="NXL71058.1"/>
    <property type="molecule type" value="Genomic_DNA"/>
</dbReference>
<organism evidence="1 2">
    <name type="scientific">Leptocoma aspasia</name>
    <dbReference type="NCBI Taxonomy" id="2585812"/>
    <lineage>
        <taxon>Eukaryota</taxon>
        <taxon>Metazoa</taxon>
        <taxon>Chordata</taxon>
        <taxon>Craniata</taxon>
        <taxon>Vertebrata</taxon>
        <taxon>Euteleostomi</taxon>
        <taxon>Archelosauria</taxon>
        <taxon>Archosauria</taxon>
        <taxon>Dinosauria</taxon>
        <taxon>Saurischia</taxon>
        <taxon>Theropoda</taxon>
        <taxon>Coelurosauria</taxon>
        <taxon>Aves</taxon>
        <taxon>Neognathae</taxon>
        <taxon>Neoaves</taxon>
        <taxon>Telluraves</taxon>
        <taxon>Australaves</taxon>
        <taxon>Passeriformes</taxon>
        <taxon>Passeroidea</taxon>
        <taxon>Nectariniidae</taxon>
        <taxon>Leptocoma</taxon>
    </lineage>
</organism>
<dbReference type="AlphaFoldDB" id="A0A7L0UX51"/>
<dbReference type="PANTHER" id="PTHR14659:SF1">
    <property type="entry name" value="ALPHA- AND GAMMA-ADAPTIN-BINDING PROTEIN P34"/>
    <property type="match status" value="1"/>
</dbReference>
<gene>
    <name evidence="1" type="primary">Aagab_1</name>
    <name evidence="1" type="ORF">LEPASP_R11661</name>
</gene>